<dbReference type="GO" id="GO:0030008">
    <property type="term" value="C:TRAPP complex"/>
    <property type="evidence" value="ECO:0007669"/>
    <property type="project" value="TreeGrafter"/>
</dbReference>
<dbReference type="FunFam" id="3.30.1380.20:FF:000020">
    <property type="entry name" value="Trafficking protein particle complex subunit 6B"/>
    <property type="match status" value="1"/>
</dbReference>
<evidence type="ECO:0000256" key="12">
    <source>
        <dbReference type="SAM" id="MobiDB-lite"/>
    </source>
</evidence>
<keyword evidence="6" id="KW-0479">Metal-binding</keyword>
<evidence type="ECO:0008006" key="18">
    <source>
        <dbReference type="Google" id="ProtNLM"/>
    </source>
</evidence>
<dbReference type="GO" id="GO:0016925">
    <property type="term" value="P:protein sumoylation"/>
    <property type="evidence" value="ECO:0007669"/>
    <property type="project" value="UniProtKB-UniPathway"/>
</dbReference>
<evidence type="ECO:0000256" key="2">
    <source>
        <dbReference type="ARBA" id="ARBA00004718"/>
    </source>
</evidence>
<dbReference type="SUPFAM" id="SSF111126">
    <property type="entry name" value="Ligand-binding domain in the NO signalling and Golgi transport"/>
    <property type="match status" value="1"/>
</dbReference>
<evidence type="ECO:0000259" key="15">
    <source>
        <dbReference type="PROSITE" id="PS51466"/>
    </source>
</evidence>
<evidence type="ECO:0000313" key="16">
    <source>
        <dbReference type="EMBL" id="OJJ52573.1"/>
    </source>
</evidence>
<dbReference type="PANTHER" id="PTHR12817:SF0">
    <property type="entry name" value="GEO08327P1"/>
    <property type="match status" value="1"/>
</dbReference>
<dbReference type="InterPro" id="IPR003034">
    <property type="entry name" value="SAP_dom"/>
</dbReference>
<dbReference type="VEuPathDB" id="FungiDB:ASPSYDRAFT_164136"/>
<dbReference type="UniPathway" id="UPA00886"/>
<proteinExistence type="inferred from homology"/>
<dbReference type="GO" id="GO:0005801">
    <property type="term" value="C:cis-Golgi network"/>
    <property type="evidence" value="ECO:0007669"/>
    <property type="project" value="TreeGrafter"/>
</dbReference>
<dbReference type="Proteomes" id="UP000184356">
    <property type="component" value="Unassembled WGS sequence"/>
</dbReference>
<feature type="region of interest" description="Disordered" evidence="12">
    <location>
        <begin position="355"/>
        <end position="506"/>
    </location>
</feature>
<dbReference type="GO" id="GO:0008270">
    <property type="term" value="F:zinc ion binding"/>
    <property type="evidence" value="ECO:0007669"/>
    <property type="project" value="UniProtKB-KW"/>
</dbReference>
<dbReference type="OrthoDB" id="28127at2759"/>
<evidence type="ECO:0000256" key="6">
    <source>
        <dbReference type="ARBA" id="ARBA00022723"/>
    </source>
</evidence>
<dbReference type="GO" id="GO:0005802">
    <property type="term" value="C:trans-Golgi network"/>
    <property type="evidence" value="ECO:0007669"/>
    <property type="project" value="TreeGrafter"/>
</dbReference>
<dbReference type="InterPro" id="IPR038654">
    <property type="entry name" value="PINIT_sf"/>
</dbReference>
<dbReference type="STRING" id="1036612.A0A1L9SZV4"/>
<dbReference type="InterPro" id="IPR037992">
    <property type="entry name" value="TRAPPC6/Trs33"/>
</dbReference>
<dbReference type="CDD" id="cd16792">
    <property type="entry name" value="SP-RING_Siz-like"/>
    <property type="match status" value="1"/>
</dbReference>
<keyword evidence="9" id="KW-0862">Zinc</keyword>
<dbReference type="PROSITE" id="PS51044">
    <property type="entry name" value="ZF_SP_RING"/>
    <property type="match status" value="1"/>
</dbReference>
<keyword evidence="8" id="KW-0833">Ubl conjugation pathway</keyword>
<feature type="domain" description="SAP" evidence="13">
    <location>
        <begin position="16"/>
        <end position="50"/>
    </location>
</feature>
<evidence type="ECO:0000256" key="8">
    <source>
        <dbReference type="ARBA" id="ARBA00022786"/>
    </source>
</evidence>
<feature type="domain" description="SP-RING-type" evidence="14">
    <location>
        <begin position="264"/>
        <end position="349"/>
    </location>
</feature>
<dbReference type="GO" id="GO:0007059">
    <property type="term" value="P:chromosome segregation"/>
    <property type="evidence" value="ECO:0007669"/>
    <property type="project" value="UniProtKB-ARBA"/>
</dbReference>
<evidence type="ECO:0000259" key="13">
    <source>
        <dbReference type="PROSITE" id="PS50800"/>
    </source>
</evidence>
<evidence type="ECO:0000256" key="7">
    <source>
        <dbReference type="ARBA" id="ARBA00022771"/>
    </source>
</evidence>
<dbReference type="Pfam" id="PF04051">
    <property type="entry name" value="TRAPP"/>
    <property type="match status" value="1"/>
</dbReference>
<gene>
    <name evidence="16" type="ORF">ASPSYDRAFT_164136</name>
</gene>
<keyword evidence="17" id="KW-1185">Reference proteome</keyword>
<evidence type="ECO:0000256" key="3">
    <source>
        <dbReference type="ARBA" id="ARBA00005383"/>
    </source>
</evidence>
<dbReference type="AlphaFoldDB" id="A0A1L9SZV4"/>
<keyword evidence="5" id="KW-0808">Transferase</keyword>
<dbReference type="GO" id="GO:0097240">
    <property type="term" value="P:chromosome attachment to the nuclear envelope"/>
    <property type="evidence" value="ECO:0007669"/>
    <property type="project" value="UniProtKB-ARBA"/>
</dbReference>
<feature type="compositionally biased region" description="Polar residues" evidence="12">
    <location>
        <begin position="403"/>
        <end position="421"/>
    </location>
</feature>
<dbReference type="GO" id="GO:0005634">
    <property type="term" value="C:nucleus"/>
    <property type="evidence" value="ECO:0007669"/>
    <property type="project" value="UniProtKB-SubCell"/>
</dbReference>
<sequence>MASGQASELQSVIALIKTLTNAQLKDILRVEGLAVSGVKASLQMRIINYLEQLIQSGRLESYDSLRKFIYATAHRSLPQSPSVPPPVAGHHYQHSPANQVIQSHHRPSPIGMSMPLQGSASGTIFVELKILLDTDIASRLLADSRLRVMVFCAADTGLNQFTKSDISFPHQVELKANLDEVKANLRGLKNKPGTTRPADITNYIRKKAGYTNHVVMTYALTQKRFFILANLVECTPIEELVNKLKRRKTITKEQVLQEMKSKAEDADIVATSTVMSLKCPLSTRRIEVPCRSVLCTHNQCFDASSFLQLQEQAPTWTCPVCVKATSYESLNVDQYVDDILHSTPLDVEQVIIEPDGQWSNPGEEGTAGPGSVTPATDDDDLIEIREPGVTPVKQEPPPDLGLLQQTPSRPREQSSTWSTNKRPAPVIDLTGSDDDDHDSPVRPPKRQAVNMHRPLPRQDSRNSYRSPYSLPTFAPSTAPPRRLPNKPPATMSFDASSTPPNNPDTQARLLNASCLDFLLIELVPMTERIAKDLASEYKLLDDEETNETSFFRLESLGYRVGQGLAERFSRDRPRFTDNLDVIKFLCKDLWMTLFKKQIDNLKTNHRGVYVLTDNSFRPFARMSMSVRSEAVSMAQAYLWFPCGVIRGALSNLGIYATVQAETTELPGATFQIKTINKS</sequence>
<dbReference type="InterPro" id="IPR013083">
    <property type="entry name" value="Znf_RING/FYVE/PHD"/>
</dbReference>
<evidence type="ECO:0000256" key="11">
    <source>
        <dbReference type="PROSITE-ProRule" id="PRU00452"/>
    </source>
</evidence>
<evidence type="ECO:0000259" key="14">
    <source>
        <dbReference type="PROSITE" id="PS51044"/>
    </source>
</evidence>
<comment type="similarity">
    <text evidence="4">Belongs to the TRAPP small subunits family. BET3 subfamily.</text>
</comment>
<dbReference type="FunFam" id="3.30.40.10:FF:000247">
    <property type="entry name" value="Uncharacterized protein, isoform B"/>
    <property type="match status" value="1"/>
</dbReference>
<feature type="compositionally biased region" description="Pro residues" evidence="12">
    <location>
        <begin position="477"/>
        <end position="487"/>
    </location>
</feature>
<accession>A0A1L9SZV4</accession>
<dbReference type="PANTHER" id="PTHR12817">
    <property type="entry name" value="TRAFFICKING PROTEIN PARTICLE COMPLEX SUBUNIT 6B"/>
    <property type="match status" value="1"/>
</dbReference>
<dbReference type="Gene3D" id="3.30.1380.20">
    <property type="entry name" value="Trafficking protein particle complex subunit 3"/>
    <property type="match status" value="1"/>
</dbReference>
<dbReference type="PROSITE" id="PS51466">
    <property type="entry name" value="PINIT"/>
    <property type="match status" value="1"/>
</dbReference>
<feature type="compositionally biased region" description="Polar residues" evidence="12">
    <location>
        <begin position="493"/>
        <end position="505"/>
    </location>
</feature>
<dbReference type="GeneID" id="63759302"/>
<dbReference type="SMART" id="SM00513">
    <property type="entry name" value="SAP"/>
    <property type="match status" value="1"/>
</dbReference>
<dbReference type="EMBL" id="KV878600">
    <property type="protein sequence ID" value="OJJ52573.1"/>
    <property type="molecule type" value="Genomic_DNA"/>
</dbReference>
<dbReference type="GO" id="GO:0005694">
    <property type="term" value="C:chromosome"/>
    <property type="evidence" value="ECO:0007669"/>
    <property type="project" value="UniProtKB-ARBA"/>
</dbReference>
<protein>
    <recommendedName>
        <fullName evidence="18">Transport protein particle component-domain-containing protein</fullName>
    </recommendedName>
</protein>
<dbReference type="InterPro" id="IPR024096">
    <property type="entry name" value="NO_sig/Golgi_transp_ligand-bd"/>
</dbReference>
<reference evidence="17" key="1">
    <citation type="journal article" date="2017" name="Genome Biol.">
        <title>Comparative genomics reveals high biological diversity and specific adaptations in the industrially and medically important fungal genus Aspergillus.</title>
        <authorList>
            <person name="de Vries R.P."/>
            <person name="Riley R."/>
            <person name="Wiebenga A."/>
            <person name="Aguilar-Osorio G."/>
            <person name="Amillis S."/>
            <person name="Uchima C.A."/>
            <person name="Anderluh G."/>
            <person name="Asadollahi M."/>
            <person name="Askin M."/>
            <person name="Barry K."/>
            <person name="Battaglia E."/>
            <person name="Bayram O."/>
            <person name="Benocci T."/>
            <person name="Braus-Stromeyer S.A."/>
            <person name="Caldana C."/>
            <person name="Canovas D."/>
            <person name="Cerqueira G.C."/>
            <person name="Chen F."/>
            <person name="Chen W."/>
            <person name="Choi C."/>
            <person name="Clum A."/>
            <person name="Dos Santos R.A."/>
            <person name="Damasio A.R."/>
            <person name="Diallinas G."/>
            <person name="Emri T."/>
            <person name="Fekete E."/>
            <person name="Flipphi M."/>
            <person name="Freyberg S."/>
            <person name="Gallo A."/>
            <person name="Gournas C."/>
            <person name="Habgood R."/>
            <person name="Hainaut M."/>
            <person name="Harispe M.L."/>
            <person name="Henrissat B."/>
            <person name="Hilden K.S."/>
            <person name="Hope R."/>
            <person name="Hossain A."/>
            <person name="Karabika E."/>
            <person name="Karaffa L."/>
            <person name="Karanyi Z."/>
            <person name="Krasevec N."/>
            <person name="Kuo A."/>
            <person name="Kusch H."/>
            <person name="LaButti K."/>
            <person name="Lagendijk E.L."/>
            <person name="Lapidus A."/>
            <person name="Levasseur A."/>
            <person name="Lindquist E."/>
            <person name="Lipzen A."/>
            <person name="Logrieco A.F."/>
            <person name="MacCabe A."/>
            <person name="Maekelae M.R."/>
            <person name="Malavazi I."/>
            <person name="Melin P."/>
            <person name="Meyer V."/>
            <person name="Mielnichuk N."/>
            <person name="Miskei M."/>
            <person name="Molnar A.P."/>
            <person name="Mule G."/>
            <person name="Ngan C.Y."/>
            <person name="Orejas M."/>
            <person name="Orosz E."/>
            <person name="Ouedraogo J.P."/>
            <person name="Overkamp K.M."/>
            <person name="Park H.-S."/>
            <person name="Perrone G."/>
            <person name="Piumi F."/>
            <person name="Punt P.J."/>
            <person name="Ram A.F."/>
            <person name="Ramon A."/>
            <person name="Rauscher S."/>
            <person name="Record E."/>
            <person name="Riano-Pachon D.M."/>
            <person name="Robert V."/>
            <person name="Roehrig J."/>
            <person name="Ruller R."/>
            <person name="Salamov A."/>
            <person name="Salih N.S."/>
            <person name="Samson R.A."/>
            <person name="Sandor E."/>
            <person name="Sanguinetti M."/>
            <person name="Schuetze T."/>
            <person name="Sepcic K."/>
            <person name="Shelest E."/>
            <person name="Sherlock G."/>
            <person name="Sophianopoulou V."/>
            <person name="Squina F.M."/>
            <person name="Sun H."/>
            <person name="Susca A."/>
            <person name="Todd R.B."/>
            <person name="Tsang A."/>
            <person name="Unkles S.E."/>
            <person name="van de Wiele N."/>
            <person name="van Rossen-Uffink D."/>
            <person name="Oliveira J.V."/>
            <person name="Vesth T.C."/>
            <person name="Visser J."/>
            <person name="Yu J.-H."/>
            <person name="Zhou M."/>
            <person name="Andersen M.R."/>
            <person name="Archer D.B."/>
            <person name="Baker S.E."/>
            <person name="Benoit I."/>
            <person name="Brakhage A.A."/>
            <person name="Braus G.H."/>
            <person name="Fischer R."/>
            <person name="Frisvad J.C."/>
            <person name="Goldman G.H."/>
            <person name="Houbraken J."/>
            <person name="Oakley B."/>
            <person name="Pocsi I."/>
            <person name="Scazzocchio C."/>
            <person name="Seiboth B."/>
            <person name="vanKuyk P.A."/>
            <person name="Wortman J."/>
            <person name="Dyer P.S."/>
            <person name="Grigoriev I.V."/>
        </authorList>
    </citation>
    <scope>NUCLEOTIDE SEQUENCE [LARGE SCALE GENOMIC DNA]</scope>
    <source>
        <strain evidence="17">CBS 593.65</strain>
    </source>
</reference>
<evidence type="ECO:0000256" key="5">
    <source>
        <dbReference type="ARBA" id="ARBA00022679"/>
    </source>
</evidence>
<dbReference type="GO" id="GO:0019789">
    <property type="term" value="F:SUMO transferase activity"/>
    <property type="evidence" value="ECO:0007669"/>
    <property type="project" value="UniProtKB-ARBA"/>
</dbReference>
<keyword evidence="7 11" id="KW-0863">Zinc-finger</keyword>
<dbReference type="CDD" id="cd14944">
    <property type="entry name" value="TRAPPC6A_Trs33"/>
    <property type="match status" value="1"/>
</dbReference>
<dbReference type="Pfam" id="PF02891">
    <property type="entry name" value="zf-MIZ"/>
    <property type="match status" value="1"/>
</dbReference>
<dbReference type="Pfam" id="PF02037">
    <property type="entry name" value="SAP"/>
    <property type="match status" value="1"/>
</dbReference>
<evidence type="ECO:0000256" key="1">
    <source>
        <dbReference type="ARBA" id="ARBA00004123"/>
    </source>
</evidence>
<evidence type="ECO:0000256" key="9">
    <source>
        <dbReference type="ARBA" id="ARBA00022833"/>
    </source>
</evidence>
<evidence type="ECO:0000313" key="17">
    <source>
        <dbReference type="Proteomes" id="UP000184356"/>
    </source>
</evidence>
<evidence type="ECO:0000256" key="10">
    <source>
        <dbReference type="ARBA" id="ARBA00023242"/>
    </source>
</evidence>
<feature type="domain" description="PINIT" evidence="15">
    <location>
        <begin position="79"/>
        <end position="235"/>
    </location>
</feature>
<name>A0A1L9SZV4_9EURO</name>
<dbReference type="InterPro" id="IPR004181">
    <property type="entry name" value="Znf_MIZ"/>
</dbReference>
<dbReference type="RefSeq" id="XP_040696379.1">
    <property type="nucleotide sequence ID" value="XM_040843229.1"/>
</dbReference>
<dbReference type="InterPro" id="IPR023321">
    <property type="entry name" value="PINIT"/>
</dbReference>
<dbReference type="GO" id="GO:0006888">
    <property type="term" value="P:endoplasmic reticulum to Golgi vesicle-mediated transport"/>
    <property type="evidence" value="ECO:0007669"/>
    <property type="project" value="TreeGrafter"/>
</dbReference>
<dbReference type="Pfam" id="PF14324">
    <property type="entry name" value="PINIT"/>
    <property type="match status" value="1"/>
</dbReference>
<comment type="similarity">
    <text evidence="3">Belongs to the PIAS family.</text>
</comment>
<keyword evidence="10" id="KW-0539">Nucleus</keyword>
<evidence type="ECO:0000256" key="4">
    <source>
        <dbReference type="ARBA" id="ARBA00006218"/>
    </source>
</evidence>
<comment type="subcellular location">
    <subcellularLocation>
        <location evidence="1">Nucleus</location>
    </subcellularLocation>
</comment>
<dbReference type="InterPro" id="IPR031141">
    <property type="entry name" value="SIZ1/2_SP-RING"/>
</dbReference>
<dbReference type="Gene3D" id="2.60.120.780">
    <property type="entry name" value="PINIT domain"/>
    <property type="match status" value="1"/>
</dbReference>
<dbReference type="PROSITE" id="PS50800">
    <property type="entry name" value="SAP"/>
    <property type="match status" value="1"/>
</dbReference>
<dbReference type="InterPro" id="IPR007194">
    <property type="entry name" value="TRAPP_component"/>
</dbReference>
<dbReference type="Gene3D" id="3.30.40.10">
    <property type="entry name" value="Zinc/RING finger domain, C3HC4 (zinc finger)"/>
    <property type="match status" value="1"/>
</dbReference>
<comment type="pathway">
    <text evidence="2">Protein modification; protein sumoylation.</text>
</comment>
<organism evidence="16 17">
    <name type="scientific">Aspergillus sydowii CBS 593.65</name>
    <dbReference type="NCBI Taxonomy" id="1036612"/>
    <lineage>
        <taxon>Eukaryota</taxon>
        <taxon>Fungi</taxon>
        <taxon>Dikarya</taxon>
        <taxon>Ascomycota</taxon>
        <taxon>Pezizomycotina</taxon>
        <taxon>Eurotiomycetes</taxon>
        <taxon>Eurotiomycetidae</taxon>
        <taxon>Eurotiales</taxon>
        <taxon>Aspergillaceae</taxon>
        <taxon>Aspergillus</taxon>
        <taxon>Aspergillus subgen. Nidulantes</taxon>
    </lineage>
</organism>